<evidence type="ECO:0000313" key="5">
    <source>
        <dbReference type="Proteomes" id="UP000024842"/>
    </source>
</evidence>
<dbReference type="EMBL" id="BAUP01000082">
    <property type="protein sequence ID" value="GAJ46313.1"/>
    <property type="molecule type" value="Genomic_DNA"/>
</dbReference>
<dbReference type="PANTHER" id="PTHR43278:SF4">
    <property type="entry name" value="NAD(P)H-DEPENDENT FMN-CONTAINING OXIDOREDUCTASE YWQN-RELATED"/>
    <property type="match status" value="1"/>
</dbReference>
<protein>
    <submittedName>
        <fullName evidence="4">Putative NAD(P)H-dependent FMN-containing oxidoreductase YwqN</fullName>
    </submittedName>
</protein>
<evidence type="ECO:0000313" key="4">
    <source>
        <dbReference type="EMBL" id="GAJ46313.1"/>
    </source>
</evidence>
<gene>
    <name evidence="4" type="ORF">HE1_00642</name>
</gene>
<evidence type="ECO:0000259" key="3">
    <source>
        <dbReference type="Pfam" id="PF03358"/>
    </source>
</evidence>
<proteinExistence type="predicted"/>
<sequence length="181" mass="20860">MDFFSSCIALNGSSRPFGNTKTLLNKIEQILEEPHTSSIPIVDLCTLNITPYDYLGRNSGDDFLPLITRCIKNYSHIIFATPIYWYTVSAHTKIFLDRFTDLITIHKNLTEELIGKEISVVASFAGRNQETLLIMKQNVDTIFFNFCHYLKMHYKGSYFAHSSLEEVNTEELKNFFLKIKA</sequence>
<comment type="caution">
    <text evidence="4">The sequence shown here is derived from an EMBL/GenBank/DDBJ whole genome shotgun (WGS) entry which is preliminary data.</text>
</comment>
<dbReference type="STRING" id="1427503.HE1_00642"/>
<keyword evidence="5" id="KW-1185">Reference proteome</keyword>
<name>A0A023DXY2_9PROT</name>
<feature type="domain" description="NADPH-dependent FMN reductase-like" evidence="3">
    <location>
        <begin position="8"/>
        <end position="129"/>
    </location>
</feature>
<keyword evidence="2" id="KW-0288">FMN</keyword>
<dbReference type="Proteomes" id="UP000024842">
    <property type="component" value="Unassembled WGS sequence"/>
</dbReference>
<evidence type="ECO:0000256" key="2">
    <source>
        <dbReference type="ARBA" id="ARBA00022643"/>
    </source>
</evidence>
<organism evidence="4 5">
    <name type="scientific">Holospora elegans E1</name>
    <dbReference type="NCBI Taxonomy" id="1427503"/>
    <lineage>
        <taxon>Bacteria</taxon>
        <taxon>Pseudomonadati</taxon>
        <taxon>Pseudomonadota</taxon>
        <taxon>Alphaproteobacteria</taxon>
        <taxon>Holosporales</taxon>
        <taxon>Holosporaceae</taxon>
        <taxon>Holospora</taxon>
    </lineage>
</organism>
<accession>A0A023DXY2</accession>
<dbReference type="AlphaFoldDB" id="A0A023DXY2"/>
<dbReference type="PANTHER" id="PTHR43278">
    <property type="entry name" value="NAD(P)H-DEPENDENT FMN-CONTAINING OXIDOREDUCTASE YWQN-RELATED"/>
    <property type="match status" value="1"/>
</dbReference>
<dbReference type="GO" id="GO:0016491">
    <property type="term" value="F:oxidoreductase activity"/>
    <property type="evidence" value="ECO:0007669"/>
    <property type="project" value="InterPro"/>
</dbReference>
<dbReference type="SUPFAM" id="SSF52218">
    <property type="entry name" value="Flavoproteins"/>
    <property type="match status" value="1"/>
</dbReference>
<dbReference type="InterPro" id="IPR029039">
    <property type="entry name" value="Flavoprotein-like_sf"/>
</dbReference>
<evidence type="ECO:0000256" key="1">
    <source>
        <dbReference type="ARBA" id="ARBA00022630"/>
    </source>
</evidence>
<dbReference type="InterPro" id="IPR005025">
    <property type="entry name" value="FMN_Rdtase-like_dom"/>
</dbReference>
<reference evidence="4 5" key="1">
    <citation type="journal article" date="2014" name="FEMS Microbiol. Lett.">
        <title>Draft genome sequences of three Holospora species (Holospora obtusa, Holospora undulata, and Holospora elegans), endonuclear symbiotic bacteria of the ciliate Paramecium caudatum.</title>
        <authorList>
            <person name="Dohra H."/>
            <person name="Tanaka K."/>
            <person name="Suzuki T."/>
            <person name="Fujishima M."/>
            <person name="Suzuki H."/>
        </authorList>
    </citation>
    <scope>NUCLEOTIDE SEQUENCE [LARGE SCALE GENOMIC DNA]</scope>
    <source>
        <strain evidence="4 5">E1</strain>
    </source>
</reference>
<keyword evidence="1" id="KW-0285">Flavoprotein</keyword>
<dbReference type="Pfam" id="PF03358">
    <property type="entry name" value="FMN_red"/>
    <property type="match status" value="1"/>
</dbReference>
<dbReference type="Gene3D" id="3.40.50.360">
    <property type="match status" value="1"/>
</dbReference>
<dbReference type="InterPro" id="IPR051796">
    <property type="entry name" value="ISF_SsuE-like"/>
</dbReference>